<dbReference type="AlphaFoldDB" id="A0A6M2DDV1"/>
<feature type="domain" description="Brix" evidence="7">
    <location>
        <begin position="31"/>
        <end position="235"/>
    </location>
</feature>
<evidence type="ECO:0000256" key="5">
    <source>
        <dbReference type="ARBA" id="ARBA00030889"/>
    </source>
</evidence>
<evidence type="ECO:0000256" key="1">
    <source>
        <dbReference type="ARBA" id="ARBA00004604"/>
    </source>
</evidence>
<keyword evidence="4 6" id="KW-0539">Nucleus</keyword>
<evidence type="ECO:0000313" key="8">
    <source>
        <dbReference type="EMBL" id="NOV44306.1"/>
    </source>
</evidence>
<sequence length="301" mass="34782">MSLLQRVKKPITHKGKKVLLNREPKLIEDSKNVLLLKGRKTSERNSKAITDIYHLKKPQSRMLAKRNDINAFENIVPVEELTRKNESTLFVLATHSKKRPHNLVLGRMFDNRLLDMVELGIDDYSSLNDFKNEKIGTGVKPCLIFNGPAWEQSKDLERLKNLFIDMFNREKVDTIRLQGLEHVLSFTATQDSNILLRSYQVMLKKSGQRTPRVELKEIGPSADFSLRRTKLATDELWKLSCTRPKALKQVKKKNITRDGLGTTHGRIHMGKQNIHKLQTRKMKGLKKTPQERKAKRIMKGN</sequence>
<evidence type="ECO:0000256" key="2">
    <source>
        <dbReference type="ARBA" id="ARBA00010782"/>
    </source>
</evidence>
<dbReference type="GO" id="GO:0019843">
    <property type="term" value="F:rRNA binding"/>
    <property type="evidence" value="ECO:0007669"/>
    <property type="project" value="UniProtKB-UniRule"/>
</dbReference>
<protein>
    <recommendedName>
        <fullName evidence="3 6">Ribosome production factor 2 homolog</fullName>
    </recommendedName>
    <alternativeName>
        <fullName evidence="5 6">Ribosome biogenesis protein RPF2 homolog</fullName>
    </alternativeName>
</protein>
<dbReference type="GO" id="GO:0000027">
    <property type="term" value="P:ribosomal large subunit assembly"/>
    <property type="evidence" value="ECO:0007669"/>
    <property type="project" value="InterPro"/>
</dbReference>
<dbReference type="PANTHER" id="PTHR12728:SF0">
    <property type="entry name" value="RIBOSOME PRODUCTION FACTOR 2 HOMOLOG"/>
    <property type="match status" value="1"/>
</dbReference>
<dbReference type="Pfam" id="PF04427">
    <property type="entry name" value="Brix"/>
    <property type="match status" value="1"/>
</dbReference>
<dbReference type="GO" id="GO:0000463">
    <property type="term" value="P:maturation of LSU-rRNA from tricistronic rRNA transcript (SSU-rRNA, 5.8S rRNA, LSU-rRNA)"/>
    <property type="evidence" value="ECO:0007669"/>
    <property type="project" value="TreeGrafter"/>
</dbReference>
<dbReference type="PROSITE" id="PS50833">
    <property type="entry name" value="BRIX"/>
    <property type="match status" value="1"/>
</dbReference>
<evidence type="ECO:0000256" key="3">
    <source>
        <dbReference type="ARBA" id="ARBA00020387"/>
    </source>
</evidence>
<dbReference type="GO" id="GO:0005730">
    <property type="term" value="C:nucleolus"/>
    <property type="evidence" value="ECO:0007669"/>
    <property type="project" value="UniProtKB-SubCell"/>
</dbReference>
<evidence type="ECO:0000259" key="7">
    <source>
        <dbReference type="PROSITE" id="PS50833"/>
    </source>
</evidence>
<dbReference type="SMART" id="SM00879">
    <property type="entry name" value="Brix"/>
    <property type="match status" value="1"/>
</dbReference>
<evidence type="ECO:0000256" key="6">
    <source>
        <dbReference type="RuleBase" id="RU367086"/>
    </source>
</evidence>
<accession>A0A6M2DDV1</accession>
<reference evidence="8" key="1">
    <citation type="submission" date="2020-03" db="EMBL/GenBank/DDBJ databases">
        <title>Transcriptomic Profiling of the Digestive Tract of the Rat Flea, Xenopsylla cheopis, Following Blood Feeding and Infection with Yersinia pestis.</title>
        <authorList>
            <person name="Bland D.M."/>
            <person name="Martens C.A."/>
            <person name="Virtaneva K."/>
            <person name="Kanakabandi K."/>
            <person name="Long D."/>
            <person name="Rosenke R."/>
            <person name="Saturday G.A."/>
            <person name="Hoyt F.H."/>
            <person name="Bruno D.P."/>
            <person name="Ribeiro J.M.C."/>
            <person name="Hinnebusch J."/>
        </authorList>
    </citation>
    <scope>NUCLEOTIDE SEQUENCE</scope>
</reference>
<dbReference type="InterPro" id="IPR007109">
    <property type="entry name" value="Brix"/>
</dbReference>
<evidence type="ECO:0000256" key="4">
    <source>
        <dbReference type="ARBA" id="ARBA00023242"/>
    </source>
</evidence>
<comment type="subcellular location">
    <subcellularLocation>
        <location evidence="1 6">Nucleus</location>
        <location evidence="1 6">Nucleolus</location>
    </subcellularLocation>
</comment>
<organism evidence="8">
    <name type="scientific">Xenopsylla cheopis</name>
    <name type="common">Oriental rat flea</name>
    <name type="synonym">Pulex cheopis</name>
    <dbReference type="NCBI Taxonomy" id="163159"/>
    <lineage>
        <taxon>Eukaryota</taxon>
        <taxon>Metazoa</taxon>
        <taxon>Ecdysozoa</taxon>
        <taxon>Arthropoda</taxon>
        <taxon>Hexapoda</taxon>
        <taxon>Insecta</taxon>
        <taxon>Pterygota</taxon>
        <taxon>Neoptera</taxon>
        <taxon>Endopterygota</taxon>
        <taxon>Siphonaptera</taxon>
        <taxon>Pulicidae</taxon>
        <taxon>Xenopsyllinae</taxon>
        <taxon>Xenopsylla</taxon>
    </lineage>
</organism>
<proteinExistence type="inferred from homology"/>
<dbReference type="PANTHER" id="PTHR12728">
    <property type="entry name" value="BRIX DOMAIN CONTAINING PROTEIN"/>
    <property type="match status" value="1"/>
</dbReference>
<dbReference type="EMBL" id="GIIL01000580">
    <property type="protein sequence ID" value="NOV44306.1"/>
    <property type="molecule type" value="Transcribed_RNA"/>
</dbReference>
<comment type="similarity">
    <text evidence="2 6">Belongs to the RPF2 family.</text>
</comment>
<dbReference type="InterPro" id="IPR039770">
    <property type="entry name" value="Rpf2"/>
</dbReference>
<name>A0A6M2DDV1_XENCH</name>